<evidence type="ECO:0000313" key="1">
    <source>
        <dbReference type="EMBL" id="KOH44811.1"/>
    </source>
</evidence>
<accession>A0A0L8V8P0</accession>
<protein>
    <submittedName>
        <fullName evidence="1">Uncharacterized protein</fullName>
    </submittedName>
</protein>
<dbReference type="NCBIfam" id="NF040898">
    <property type="entry name" value="CC_mini_metal"/>
    <property type="match status" value="1"/>
</dbReference>
<proteinExistence type="predicted"/>
<comment type="caution">
    <text evidence="1">The sequence shown here is derived from an EMBL/GenBank/DDBJ whole genome shotgun (WGS) entry which is preliminary data.</text>
</comment>
<organism evidence="1 2">
    <name type="scientific">Sunxiuqinia dokdonensis</name>
    <dbReference type="NCBI Taxonomy" id="1409788"/>
    <lineage>
        <taxon>Bacteria</taxon>
        <taxon>Pseudomonadati</taxon>
        <taxon>Bacteroidota</taxon>
        <taxon>Bacteroidia</taxon>
        <taxon>Marinilabiliales</taxon>
        <taxon>Prolixibacteraceae</taxon>
        <taxon>Sunxiuqinia</taxon>
    </lineage>
</organism>
<evidence type="ECO:0000313" key="2">
    <source>
        <dbReference type="Proteomes" id="UP000036958"/>
    </source>
</evidence>
<gene>
    <name evidence="1" type="ORF">NC99_23580</name>
</gene>
<reference evidence="2" key="1">
    <citation type="submission" date="2015-07" db="EMBL/GenBank/DDBJ databases">
        <title>Genome sequencing of Sunxiuqinia dokdonensis strain SK.</title>
        <authorList>
            <person name="Ahn S."/>
            <person name="Kim B.-C."/>
        </authorList>
    </citation>
    <scope>NUCLEOTIDE SEQUENCE [LARGE SCALE GENOMIC DNA]</scope>
    <source>
        <strain evidence="2">SK</strain>
    </source>
</reference>
<sequence>MSEKGISNVKFADRSASFEYNPYLISKEEITEVIKRLNIEFSDVPKKMGIIKRWLLKMAKENSENFGNQGIDCCNVNAENKKS</sequence>
<dbReference type="AlphaFoldDB" id="A0A0L8V8P0"/>
<dbReference type="EMBL" id="LGIA01000152">
    <property type="protein sequence ID" value="KOH44811.1"/>
    <property type="molecule type" value="Genomic_DNA"/>
</dbReference>
<dbReference type="STRING" id="1409788.NC99_23580"/>
<keyword evidence="2" id="KW-1185">Reference proteome</keyword>
<dbReference type="Proteomes" id="UP000036958">
    <property type="component" value="Unassembled WGS sequence"/>
</dbReference>
<name>A0A0L8V8P0_9BACT</name>